<gene>
    <name evidence="1" type="ORF">LCGC14_1851270</name>
</gene>
<dbReference type="AlphaFoldDB" id="A0A0F9J9M6"/>
<dbReference type="Gene3D" id="3.90.320.10">
    <property type="match status" value="1"/>
</dbReference>
<accession>A0A0F9J9M6</accession>
<comment type="caution">
    <text evidence="1">The sequence shown here is derived from an EMBL/GenBank/DDBJ whole genome shotgun (WGS) entry which is preliminary data.</text>
</comment>
<evidence type="ECO:0000313" key="1">
    <source>
        <dbReference type="EMBL" id="KKL95772.1"/>
    </source>
</evidence>
<dbReference type="InterPro" id="IPR011604">
    <property type="entry name" value="PDDEXK-like_dom_sf"/>
</dbReference>
<name>A0A0F9J9M6_9ZZZZ</name>
<dbReference type="EMBL" id="LAZR01018598">
    <property type="protein sequence ID" value="KKL95772.1"/>
    <property type="molecule type" value="Genomic_DNA"/>
</dbReference>
<organism evidence="1">
    <name type="scientific">marine sediment metagenome</name>
    <dbReference type="NCBI Taxonomy" id="412755"/>
    <lineage>
        <taxon>unclassified sequences</taxon>
        <taxon>metagenomes</taxon>
        <taxon>ecological metagenomes</taxon>
    </lineage>
</organism>
<reference evidence="1" key="1">
    <citation type="journal article" date="2015" name="Nature">
        <title>Complex archaea that bridge the gap between prokaryotes and eukaryotes.</title>
        <authorList>
            <person name="Spang A."/>
            <person name="Saw J.H."/>
            <person name="Jorgensen S.L."/>
            <person name="Zaremba-Niedzwiedzka K."/>
            <person name="Martijn J."/>
            <person name="Lind A.E."/>
            <person name="van Eijk R."/>
            <person name="Schleper C."/>
            <person name="Guy L."/>
            <person name="Ettema T.J."/>
        </authorList>
    </citation>
    <scope>NUCLEOTIDE SEQUENCE</scope>
</reference>
<evidence type="ECO:0008006" key="2">
    <source>
        <dbReference type="Google" id="ProtNLM"/>
    </source>
</evidence>
<sequence length="222" mass="25946">MRRVDNPELDRLILDHLSDLYHIKEKREGVHLSTLIYCLTRSFLDSQQSMLPTDEEVMLFALGYGLQDVITPKSATTTVFVKNGITFSPDFMMKLNGDDYHEIKTTRMSSKKTELPETWLTYMMGGCYMRGVKHYKLTVLHMMGNYAPPFPTIHSETIYFDEAELLSNWDYLLTRKEVYDTALELSKPPTPYQHNQEWECNNCRYKLTCEALSAVIRMEQDE</sequence>
<protein>
    <recommendedName>
        <fullName evidence="2">PD-(D/E)XK endonuclease-like domain-containing protein</fullName>
    </recommendedName>
</protein>
<proteinExistence type="predicted"/>